<name>A0A9W7G023_9STRA</name>
<comment type="caution">
    <text evidence="1">The sequence shown here is derived from an EMBL/GenBank/DDBJ whole genome shotgun (WGS) entry which is preliminary data.</text>
</comment>
<sequence>MPMLDGDFSRGVIICESETWSPDKWKMVTVLQCQLARFQLENFKTGKNGGGGASVAVRICWKGEGGALFQEEVEKRRDGIERGAGRKRGFFMKGN</sequence>
<accession>A0A9W7G023</accession>
<dbReference type="Proteomes" id="UP001165065">
    <property type="component" value="Unassembled WGS sequence"/>
</dbReference>
<evidence type="ECO:0000313" key="1">
    <source>
        <dbReference type="EMBL" id="GMI26090.1"/>
    </source>
</evidence>
<organism evidence="1 2">
    <name type="scientific">Triparma columacea</name>
    <dbReference type="NCBI Taxonomy" id="722753"/>
    <lineage>
        <taxon>Eukaryota</taxon>
        <taxon>Sar</taxon>
        <taxon>Stramenopiles</taxon>
        <taxon>Ochrophyta</taxon>
        <taxon>Bolidophyceae</taxon>
        <taxon>Parmales</taxon>
        <taxon>Triparmaceae</taxon>
        <taxon>Triparma</taxon>
    </lineage>
</organism>
<protein>
    <submittedName>
        <fullName evidence="1">Uncharacterized protein</fullName>
    </submittedName>
</protein>
<evidence type="ECO:0000313" key="2">
    <source>
        <dbReference type="Proteomes" id="UP001165065"/>
    </source>
</evidence>
<reference evidence="2" key="1">
    <citation type="journal article" date="2023" name="Commun. Biol.">
        <title>Genome analysis of Parmales, the sister group of diatoms, reveals the evolutionary specialization of diatoms from phago-mixotrophs to photoautotrophs.</title>
        <authorList>
            <person name="Ban H."/>
            <person name="Sato S."/>
            <person name="Yoshikawa S."/>
            <person name="Yamada K."/>
            <person name="Nakamura Y."/>
            <person name="Ichinomiya M."/>
            <person name="Sato N."/>
            <person name="Blanc-Mathieu R."/>
            <person name="Endo H."/>
            <person name="Kuwata A."/>
            <person name="Ogata H."/>
        </authorList>
    </citation>
    <scope>NUCLEOTIDE SEQUENCE [LARGE SCALE GENOMIC DNA]</scope>
</reference>
<proteinExistence type="predicted"/>
<gene>
    <name evidence="1" type="ORF">TrCOL_g12164</name>
</gene>
<keyword evidence="2" id="KW-1185">Reference proteome</keyword>
<dbReference type="AlphaFoldDB" id="A0A9W7G023"/>
<dbReference type="EMBL" id="BRYA01000623">
    <property type="protein sequence ID" value="GMI26090.1"/>
    <property type="molecule type" value="Genomic_DNA"/>
</dbReference>